<dbReference type="Proteomes" id="UP000283433">
    <property type="component" value="Unassembled WGS sequence"/>
</dbReference>
<dbReference type="RefSeq" id="WP_120182030.1">
    <property type="nucleotide sequence ID" value="NZ_MBTA01000025.1"/>
</dbReference>
<keyword evidence="2" id="KW-1185">Reference proteome</keyword>
<dbReference type="InterPro" id="IPR054199">
    <property type="entry name" value="DUF6904"/>
</dbReference>
<protein>
    <submittedName>
        <fullName evidence="1">Uncharacterized protein</fullName>
    </submittedName>
</protein>
<dbReference type="AlphaFoldDB" id="A0A419S4X0"/>
<accession>A0A419S4X0</accession>
<dbReference type="EMBL" id="MBTA01000025">
    <property type="protein sequence ID" value="RKD15156.1"/>
    <property type="molecule type" value="Genomic_DNA"/>
</dbReference>
<reference evidence="1 2" key="1">
    <citation type="submission" date="2016-07" db="EMBL/GenBank/DDBJ databases">
        <title>Genome of Pelobium manganitolerans.</title>
        <authorList>
            <person name="Wu S."/>
            <person name="Wang G."/>
        </authorList>
    </citation>
    <scope>NUCLEOTIDE SEQUENCE [LARGE SCALE GENOMIC DNA]</scope>
    <source>
        <strain evidence="1 2">YS-25</strain>
    </source>
</reference>
<dbReference type="OrthoDB" id="1122716at2"/>
<evidence type="ECO:0000313" key="2">
    <source>
        <dbReference type="Proteomes" id="UP000283433"/>
    </source>
</evidence>
<organism evidence="1 2">
    <name type="scientific">Pelobium manganitolerans</name>
    <dbReference type="NCBI Taxonomy" id="1842495"/>
    <lineage>
        <taxon>Bacteria</taxon>
        <taxon>Pseudomonadati</taxon>
        <taxon>Bacteroidota</taxon>
        <taxon>Sphingobacteriia</taxon>
        <taxon>Sphingobacteriales</taxon>
        <taxon>Sphingobacteriaceae</taxon>
        <taxon>Pelobium</taxon>
    </lineage>
</organism>
<comment type="caution">
    <text evidence="1">The sequence shown here is derived from an EMBL/GenBank/DDBJ whole genome shotgun (WGS) entry which is preliminary data.</text>
</comment>
<evidence type="ECO:0000313" key="1">
    <source>
        <dbReference type="EMBL" id="RKD15156.1"/>
    </source>
</evidence>
<name>A0A419S4X0_9SPHI</name>
<dbReference type="Pfam" id="PF21845">
    <property type="entry name" value="DUF6904"/>
    <property type="match status" value="1"/>
</dbReference>
<sequence>MIYIIPTKRGLGVEIWGTYDDLNNFYDVIGKFWNDENKTNKKGFDNRDTLISGFSYEIRKAKDGSRLKRGRGHFSFEEQEYFGTQISWVHFLFSLTALKFNMRYAETNKFDISQILLIEFWLEKAMNSYDEVGARALIGFQEDGLYGGNNHIYQCMRSVNLDFFLLGGGKKAFRKLPDLLKRGVYYTEEYKEYEKFLETEAKKLNCKISDLELSDDDFDYENLKW</sequence>
<proteinExistence type="predicted"/>
<gene>
    <name evidence="1" type="ORF">BCY91_06445</name>
</gene>